<evidence type="ECO:0000256" key="2">
    <source>
        <dbReference type="ARBA" id="ARBA00023125"/>
    </source>
</evidence>
<dbReference type="InterPro" id="IPR019887">
    <property type="entry name" value="Tscrpt_reg_AsnC/Lrp_C"/>
</dbReference>
<name>A0ABT8L567_9BACT</name>
<evidence type="ECO:0000256" key="1">
    <source>
        <dbReference type="ARBA" id="ARBA00023015"/>
    </source>
</evidence>
<sequence length="159" mass="18438">MDSKSDKNYEIDKIDLKILSLLMDDAKIPYTEIAKKVYVSGGTVHVRMRKLEEMGVVKGTTLKMDYSKMGVDITAFMGIYLEKNSLYDQVTNDLRAIPEIVKIHYTTGNYSIFIKIHCRDTKHLREVLHDKIQKVEGIERTETFISLEETLNRHIQLDI</sequence>
<dbReference type="Proteomes" id="UP001172083">
    <property type="component" value="Unassembled WGS sequence"/>
</dbReference>
<evidence type="ECO:0000313" key="6">
    <source>
        <dbReference type="Proteomes" id="UP001172083"/>
    </source>
</evidence>
<keyword evidence="2" id="KW-0238">DNA-binding</keyword>
<proteinExistence type="predicted"/>
<reference evidence="5" key="1">
    <citation type="submission" date="2023-06" db="EMBL/GenBank/DDBJ databases">
        <title>Genomic of Agaribacillus aureum.</title>
        <authorList>
            <person name="Wang G."/>
        </authorList>
    </citation>
    <scope>NUCLEOTIDE SEQUENCE</scope>
    <source>
        <strain evidence="5">BMA12</strain>
    </source>
</reference>
<dbReference type="PROSITE" id="PS50956">
    <property type="entry name" value="HTH_ASNC_2"/>
    <property type="match status" value="1"/>
</dbReference>
<dbReference type="PANTHER" id="PTHR30154:SF34">
    <property type="entry name" value="TRANSCRIPTIONAL REGULATOR AZLB"/>
    <property type="match status" value="1"/>
</dbReference>
<dbReference type="InterPro" id="IPR000485">
    <property type="entry name" value="AsnC-type_HTH_dom"/>
</dbReference>
<dbReference type="SMART" id="SM00344">
    <property type="entry name" value="HTH_ASNC"/>
    <property type="match status" value="1"/>
</dbReference>
<evidence type="ECO:0000313" key="5">
    <source>
        <dbReference type="EMBL" id="MDN5212186.1"/>
    </source>
</evidence>
<dbReference type="SUPFAM" id="SSF54909">
    <property type="entry name" value="Dimeric alpha+beta barrel"/>
    <property type="match status" value="1"/>
</dbReference>
<organism evidence="5 6">
    <name type="scientific">Agaribacillus aureus</name>
    <dbReference type="NCBI Taxonomy" id="3051825"/>
    <lineage>
        <taxon>Bacteria</taxon>
        <taxon>Pseudomonadati</taxon>
        <taxon>Bacteroidota</taxon>
        <taxon>Cytophagia</taxon>
        <taxon>Cytophagales</taxon>
        <taxon>Splendidivirgaceae</taxon>
        <taxon>Agaribacillus</taxon>
    </lineage>
</organism>
<dbReference type="PRINTS" id="PR00033">
    <property type="entry name" value="HTHASNC"/>
</dbReference>
<dbReference type="Gene3D" id="3.30.70.920">
    <property type="match status" value="1"/>
</dbReference>
<dbReference type="Gene3D" id="1.10.10.10">
    <property type="entry name" value="Winged helix-like DNA-binding domain superfamily/Winged helix DNA-binding domain"/>
    <property type="match status" value="1"/>
</dbReference>
<dbReference type="InterPro" id="IPR011008">
    <property type="entry name" value="Dimeric_a/b-barrel"/>
</dbReference>
<accession>A0ABT8L567</accession>
<dbReference type="SUPFAM" id="SSF46785">
    <property type="entry name" value="Winged helix' DNA-binding domain"/>
    <property type="match status" value="1"/>
</dbReference>
<dbReference type="InterPro" id="IPR036390">
    <property type="entry name" value="WH_DNA-bd_sf"/>
</dbReference>
<evidence type="ECO:0000256" key="3">
    <source>
        <dbReference type="ARBA" id="ARBA00023163"/>
    </source>
</evidence>
<dbReference type="CDD" id="cd00090">
    <property type="entry name" value="HTH_ARSR"/>
    <property type="match status" value="1"/>
</dbReference>
<dbReference type="Pfam" id="PF01037">
    <property type="entry name" value="AsnC_trans_reg"/>
    <property type="match status" value="1"/>
</dbReference>
<dbReference type="EMBL" id="JAUJEB010000001">
    <property type="protein sequence ID" value="MDN5212186.1"/>
    <property type="molecule type" value="Genomic_DNA"/>
</dbReference>
<dbReference type="InterPro" id="IPR019888">
    <property type="entry name" value="Tscrpt_reg_AsnC-like"/>
</dbReference>
<keyword evidence="6" id="KW-1185">Reference proteome</keyword>
<comment type="caution">
    <text evidence="5">The sequence shown here is derived from an EMBL/GenBank/DDBJ whole genome shotgun (WGS) entry which is preliminary data.</text>
</comment>
<feature type="domain" description="HTH asnC-type" evidence="4">
    <location>
        <begin position="11"/>
        <end position="72"/>
    </location>
</feature>
<evidence type="ECO:0000259" key="4">
    <source>
        <dbReference type="PROSITE" id="PS50956"/>
    </source>
</evidence>
<dbReference type="Pfam" id="PF13412">
    <property type="entry name" value="HTH_24"/>
    <property type="match status" value="1"/>
</dbReference>
<keyword evidence="1" id="KW-0805">Transcription regulation</keyword>
<gene>
    <name evidence="5" type="ORF">QQ020_08995</name>
</gene>
<keyword evidence="3" id="KW-0804">Transcription</keyword>
<dbReference type="InterPro" id="IPR036388">
    <property type="entry name" value="WH-like_DNA-bd_sf"/>
</dbReference>
<dbReference type="PANTHER" id="PTHR30154">
    <property type="entry name" value="LEUCINE-RESPONSIVE REGULATORY PROTEIN"/>
    <property type="match status" value="1"/>
</dbReference>
<protein>
    <submittedName>
        <fullName evidence="5">Lrp/AsnC ligand binding domain-containing protein</fullName>
    </submittedName>
</protein>
<dbReference type="RefSeq" id="WP_346757508.1">
    <property type="nucleotide sequence ID" value="NZ_JAUJEB010000001.1"/>
</dbReference>
<dbReference type="InterPro" id="IPR011991">
    <property type="entry name" value="ArsR-like_HTH"/>
</dbReference>